<feature type="region of interest" description="Disordered" evidence="1">
    <location>
        <begin position="1"/>
        <end position="20"/>
    </location>
</feature>
<evidence type="ECO:0000313" key="2">
    <source>
        <dbReference type="EMBL" id="KAF7814732.1"/>
    </source>
</evidence>
<evidence type="ECO:0000313" key="3">
    <source>
        <dbReference type="Proteomes" id="UP000634136"/>
    </source>
</evidence>
<evidence type="ECO:0000256" key="1">
    <source>
        <dbReference type="SAM" id="MobiDB-lite"/>
    </source>
</evidence>
<dbReference type="EMBL" id="JAAIUW010000009">
    <property type="protein sequence ID" value="KAF7814732.1"/>
    <property type="molecule type" value="Genomic_DNA"/>
</dbReference>
<accession>A0A834W9Y6</accession>
<protein>
    <submittedName>
        <fullName evidence="2">Uncharacterized protein</fullName>
    </submittedName>
</protein>
<keyword evidence="3" id="KW-1185">Reference proteome</keyword>
<name>A0A834W9Y6_9FABA</name>
<organism evidence="2 3">
    <name type="scientific">Senna tora</name>
    <dbReference type="NCBI Taxonomy" id="362788"/>
    <lineage>
        <taxon>Eukaryota</taxon>
        <taxon>Viridiplantae</taxon>
        <taxon>Streptophyta</taxon>
        <taxon>Embryophyta</taxon>
        <taxon>Tracheophyta</taxon>
        <taxon>Spermatophyta</taxon>
        <taxon>Magnoliopsida</taxon>
        <taxon>eudicotyledons</taxon>
        <taxon>Gunneridae</taxon>
        <taxon>Pentapetalae</taxon>
        <taxon>rosids</taxon>
        <taxon>fabids</taxon>
        <taxon>Fabales</taxon>
        <taxon>Fabaceae</taxon>
        <taxon>Caesalpinioideae</taxon>
        <taxon>Cassia clade</taxon>
        <taxon>Senna</taxon>
    </lineage>
</organism>
<comment type="caution">
    <text evidence="2">The sequence shown here is derived from an EMBL/GenBank/DDBJ whole genome shotgun (WGS) entry which is preliminary data.</text>
</comment>
<sequence>MKKRNNGDSNQLTKSKYDIEARTKPRRMEIIVLYHLSL</sequence>
<proteinExistence type="predicted"/>
<reference evidence="2" key="1">
    <citation type="submission" date="2020-09" db="EMBL/GenBank/DDBJ databases">
        <title>Genome-Enabled Discovery of Anthraquinone Biosynthesis in Senna tora.</title>
        <authorList>
            <person name="Kang S.-H."/>
            <person name="Pandey R.P."/>
            <person name="Lee C.-M."/>
            <person name="Sim J.-S."/>
            <person name="Jeong J.-T."/>
            <person name="Choi B.-S."/>
            <person name="Jung M."/>
            <person name="Ginzburg D."/>
            <person name="Zhao K."/>
            <person name="Won S.Y."/>
            <person name="Oh T.-J."/>
            <person name="Yu Y."/>
            <person name="Kim N.-H."/>
            <person name="Lee O.R."/>
            <person name="Lee T.-H."/>
            <person name="Bashyal P."/>
            <person name="Kim T.-S."/>
            <person name="Lee W.-H."/>
            <person name="Kawkins C."/>
            <person name="Kim C.-K."/>
            <person name="Kim J.S."/>
            <person name="Ahn B.O."/>
            <person name="Rhee S.Y."/>
            <person name="Sohng J.K."/>
        </authorList>
    </citation>
    <scope>NUCLEOTIDE SEQUENCE</scope>
    <source>
        <tissue evidence="2">Leaf</tissue>
    </source>
</reference>
<dbReference type="AlphaFoldDB" id="A0A834W9Y6"/>
<gene>
    <name evidence="2" type="ORF">G2W53_028701</name>
</gene>
<dbReference type="Proteomes" id="UP000634136">
    <property type="component" value="Unassembled WGS sequence"/>
</dbReference>